<name>F8CNU5_MYXFH</name>
<sequence length="113" mass="12473">MWDWMRTVVKGLRCEAAPPRSVGPVHLAQGSLWSQHTRNGQPLTLTCRAGLLWLTCEGDPRDYVLHPGDTLRLKRPGHVVVQALRPSRFCLMERAPAPSPCTPPPPGHGAPVR</sequence>
<dbReference type="STRING" id="483219.LILAB_11005"/>
<dbReference type="Proteomes" id="UP000000488">
    <property type="component" value="Chromosome"/>
</dbReference>
<gene>
    <name evidence="1" type="ordered locus">LILAB_11005</name>
</gene>
<dbReference type="AlphaFoldDB" id="F8CNU5"/>
<dbReference type="EMBL" id="CP002830">
    <property type="protein sequence ID" value="AEI64112.1"/>
    <property type="molecule type" value="Genomic_DNA"/>
</dbReference>
<dbReference type="Pfam" id="PF11142">
    <property type="entry name" value="DUF2917"/>
    <property type="match status" value="1"/>
</dbReference>
<dbReference type="KEGG" id="mfu:LILAB_11005"/>
<proteinExistence type="predicted"/>
<evidence type="ECO:0000313" key="1">
    <source>
        <dbReference type="EMBL" id="AEI64112.1"/>
    </source>
</evidence>
<accession>F8CNU5</accession>
<dbReference type="InterPro" id="IPR021317">
    <property type="entry name" value="DUF2917"/>
</dbReference>
<evidence type="ECO:0008006" key="3">
    <source>
        <dbReference type="Google" id="ProtNLM"/>
    </source>
</evidence>
<evidence type="ECO:0000313" key="2">
    <source>
        <dbReference type="Proteomes" id="UP000000488"/>
    </source>
</evidence>
<protein>
    <recommendedName>
        <fullName evidence="3">DUF2917 domain-containing protein</fullName>
    </recommendedName>
</protein>
<reference evidence="1 2" key="1">
    <citation type="journal article" date="2011" name="J. Bacteriol.">
        <title>Genome sequence of the halotolerant marine bacterium Myxococcus fulvus HW-1.</title>
        <authorList>
            <person name="Li Z.F."/>
            <person name="Li X."/>
            <person name="Liu H."/>
            <person name="Liu X."/>
            <person name="Han K."/>
            <person name="Wu Z.H."/>
            <person name="Hu W."/>
            <person name="Li F.F."/>
            <person name="Li Y.Z."/>
        </authorList>
    </citation>
    <scope>NUCLEOTIDE SEQUENCE [LARGE SCALE GENOMIC DNA]</scope>
    <source>
        <strain evidence="2">ATCC BAA-855 / HW-1</strain>
    </source>
</reference>
<dbReference type="eggNOG" id="ENOG5031715">
    <property type="taxonomic scope" value="Bacteria"/>
</dbReference>
<organism evidence="1 2">
    <name type="scientific">Myxococcus fulvus (strain ATCC BAA-855 / HW-1)</name>
    <dbReference type="NCBI Taxonomy" id="483219"/>
    <lineage>
        <taxon>Bacteria</taxon>
        <taxon>Pseudomonadati</taxon>
        <taxon>Myxococcota</taxon>
        <taxon>Myxococcia</taxon>
        <taxon>Myxococcales</taxon>
        <taxon>Cystobacterineae</taxon>
        <taxon>Myxococcaceae</taxon>
        <taxon>Myxococcus</taxon>
    </lineage>
</organism>
<dbReference type="HOGENOM" id="CLU_171035_0_0_7"/>